<dbReference type="GO" id="GO:0004820">
    <property type="term" value="F:glycine-tRNA ligase activity"/>
    <property type="evidence" value="ECO:0007669"/>
    <property type="project" value="UniProtKB-EC"/>
</dbReference>
<dbReference type="PANTHER" id="PTHR10745">
    <property type="entry name" value="GLYCYL-TRNA SYNTHETASE/DNA POLYMERASE SUBUNIT GAMMA-2"/>
    <property type="match status" value="1"/>
</dbReference>
<evidence type="ECO:0000256" key="8">
    <source>
        <dbReference type="ARBA" id="ARBA00022741"/>
    </source>
</evidence>
<comment type="similarity">
    <text evidence="2">Belongs to the class-II aminoacyl-tRNA synthetase family.</text>
</comment>
<dbReference type="PRINTS" id="PR01043">
    <property type="entry name" value="TRNASYNTHGLY"/>
</dbReference>
<dbReference type="InterPro" id="IPR002315">
    <property type="entry name" value="tRNA-synt_gly"/>
</dbReference>
<feature type="compositionally biased region" description="Basic and acidic residues" evidence="14">
    <location>
        <begin position="172"/>
        <end position="189"/>
    </location>
</feature>
<comment type="subunit">
    <text evidence="3">Homodimer.</text>
</comment>
<dbReference type="InterPro" id="IPR033731">
    <property type="entry name" value="GlyRS-like_core"/>
</dbReference>
<dbReference type="GO" id="GO:0070150">
    <property type="term" value="P:mitochondrial glycyl-tRNA aminoacylation"/>
    <property type="evidence" value="ECO:0007669"/>
    <property type="project" value="TreeGrafter"/>
</dbReference>
<dbReference type="EMBL" id="MU839015">
    <property type="protein sequence ID" value="KAK1765500.1"/>
    <property type="molecule type" value="Genomic_DNA"/>
</dbReference>
<dbReference type="PANTHER" id="PTHR10745:SF0">
    <property type="entry name" value="GLYCINE--TRNA LIGASE"/>
    <property type="match status" value="1"/>
</dbReference>
<evidence type="ECO:0000256" key="1">
    <source>
        <dbReference type="ARBA" id="ARBA00004496"/>
    </source>
</evidence>
<evidence type="ECO:0000256" key="9">
    <source>
        <dbReference type="ARBA" id="ARBA00022840"/>
    </source>
</evidence>
<dbReference type="InterPro" id="IPR045864">
    <property type="entry name" value="aa-tRNA-synth_II/BPL/LPL"/>
</dbReference>
<dbReference type="RefSeq" id="XP_060281713.1">
    <property type="nucleotide sequence ID" value="XM_060422122.1"/>
</dbReference>
<dbReference type="GO" id="GO:0016740">
    <property type="term" value="F:transferase activity"/>
    <property type="evidence" value="ECO:0007669"/>
    <property type="project" value="UniProtKB-KW"/>
</dbReference>
<keyword evidence="11" id="KW-0030">Aminoacyl-tRNA synthetase</keyword>
<comment type="subcellular location">
    <subcellularLocation>
        <location evidence="1">Cytoplasm</location>
    </subcellularLocation>
</comment>
<gene>
    <name evidence="16" type="ORF">QBC33DRAFT_142416</name>
</gene>
<dbReference type="InterPro" id="IPR036621">
    <property type="entry name" value="Anticodon-bd_dom_sf"/>
</dbReference>
<evidence type="ECO:0000256" key="10">
    <source>
        <dbReference type="ARBA" id="ARBA00022917"/>
    </source>
</evidence>
<accession>A0AAJ0BW09</accession>
<dbReference type="CDD" id="cd00774">
    <property type="entry name" value="GlyRS-like_core"/>
    <property type="match status" value="1"/>
</dbReference>
<protein>
    <recommendedName>
        <fullName evidence="4">glycine--tRNA ligase</fullName>
        <ecNumber evidence="4">6.1.1.14</ecNumber>
    </recommendedName>
    <alternativeName>
        <fullName evidence="12">Diadenosine tetraphosphate synthetase</fullName>
    </alternativeName>
</protein>
<dbReference type="EC" id="6.1.1.14" evidence="4"/>
<evidence type="ECO:0000256" key="6">
    <source>
        <dbReference type="ARBA" id="ARBA00022598"/>
    </source>
</evidence>
<dbReference type="SUPFAM" id="SSF55681">
    <property type="entry name" value="Class II aaRS and biotin synthetases"/>
    <property type="match status" value="1"/>
</dbReference>
<proteinExistence type="inferred from homology"/>
<evidence type="ECO:0000256" key="14">
    <source>
        <dbReference type="SAM" id="MobiDB-lite"/>
    </source>
</evidence>
<keyword evidence="10" id="KW-0648">Protein biosynthesis</keyword>
<dbReference type="NCBIfam" id="TIGR00389">
    <property type="entry name" value="glyS_dimeric"/>
    <property type="match status" value="1"/>
</dbReference>
<keyword evidence="17" id="KW-1185">Reference proteome</keyword>
<evidence type="ECO:0000256" key="13">
    <source>
        <dbReference type="ARBA" id="ARBA00051967"/>
    </source>
</evidence>
<feature type="region of interest" description="Disordered" evidence="14">
    <location>
        <begin position="172"/>
        <end position="197"/>
    </location>
</feature>
<keyword evidence="5" id="KW-0963">Cytoplasm</keyword>
<organism evidence="16 17">
    <name type="scientific">Phialemonium atrogriseum</name>
    <dbReference type="NCBI Taxonomy" id="1093897"/>
    <lineage>
        <taxon>Eukaryota</taxon>
        <taxon>Fungi</taxon>
        <taxon>Dikarya</taxon>
        <taxon>Ascomycota</taxon>
        <taxon>Pezizomycotina</taxon>
        <taxon>Sordariomycetes</taxon>
        <taxon>Sordariomycetidae</taxon>
        <taxon>Cephalothecales</taxon>
        <taxon>Cephalothecaceae</taxon>
        <taxon>Phialemonium</taxon>
    </lineage>
</organism>
<dbReference type="CDD" id="cd00858">
    <property type="entry name" value="GlyRS_anticodon"/>
    <property type="match status" value="1"/>
</dbReference>
<dbReference type="FunFam" id="3.40.50.800:FF:000004">
    <property type="entry name" value="Glycine--tRNA ligase 2"/>
    <property type="match status" value="1"/>
</dbReference>
<reference evidence="16" key="1">
    <citation type="submission" date="2023-06" db="EMBL/GenBank/DDBJ databases">
        <title>Genome-scale phylogeny and comparative genomics of the fungal order Sordariales.</title>
        <authorList>
            <consortium name="Lawrence Berkeley National Laboratory"/>
            <person name="Hensen N."/>
            <person name="Bonometti L."/>
            <person name="Westerberg I."/>
            <person name="Brannstrom I.O."/>
            <person name="Guillou S."/>
            <person name="Cros-Aarteil S."/>
            <person name="Calhoun S."/>
            <person name="Haridas S."/>
            <person name="Kuo A."/>
            <person name="Mondo S."/>
            <person name="Pangilinan J."/>
            <person name="Riley R."/>
            <person name="Labutti K."/>
            <person name="Andreopoulos B."/>
            <person name="Lipzen A."/>
            <person name="Chen C."/>
            <person name="Yanf M."/>
            <person name="Daum C."/>
            <person name="Ng V."/>
            <person name="Clum A."/>
            <person name="Steindorff A."/>
            <person name="Ohm R."/>
            <person name="Martin F."/>
            <person name="Silar P."/>
            <person name="Natvig D."/>
            <person name="Lalanne C."/>
            <person name="Gautier V."/>
            <person name="Ament-Velasquez S.L."/>
            <person name="Kruys A."/>
            <person name="Hutchinson M.I."/>
            <person name="Powell A.J."/>
            <person name="Barry K."/>
            <person name="Miller A.N."/>
            <person name="Grigoriev I.V."/>
            <person name="Debuchy R."/>
            <person name="Gladieux P."/>
            <person name="Thoren M.H."/>
            <person name="Johannesson H."/>
        </authorList>
    </citation>
    <scope>NUCLEOTIDE SEQUENCE</scope>
    <source>
        <strain evidence="16">8032-3</strain>
    </source>
</reference>
<evidence type="ECO:0000259" key="15">
    <source>
        <dbReference type="PROSITE" id="PS50862"/>
    </source>
</evidence>
<evidence type="ECO:0000256" key="4">
    <source>
        <dbReference type="ARBA" id="ARBA00012829"/>
    </source>
</evidence>
<dbReference type="InterPro" id="IPR027031">
    <property type="entry name" value="Gly-tRNA_synthase/POLG2"/>
</dbReference>
<keyword evidence="9" id="KW-0067">ATP-binding</keyword>
<dbReference type="Gene3D" id="3.30.930.10">
    <property type="entry name" value="Bira Bifunctional Protein, Domain 2"/>
    <property type="match status" value="1"/>
</dbReference>
<dbReference type="GO" id="GO:0005739">
    <property type="term" value="C:mitochondrion"/>
    <property type="evidence" value="ECO:0007669"/>
    <property type="project" value="TreeGrafter"/>
</dbReference>
<dbReference type="GO" id="GO:0005524">
    <property type="term" value="F:ATP binding"/>
    <property type="evidence" value="ECO:0007669"/>
    <property type="project" value="UniProtKB-KW"/>
</dbReference>
<keyword evidence="6" id="KW-0436">Ligase</keyword>
<dbReference type="SUPFAM" id="SSF52954">
    <property type="entry name" value="Class II aaRS ABD-related"/>
    <property type="match status" value="1"/>
</dbReference>
<comment type="catalytic activity">
    <reaction evidence="13">
        <text>2 ATP + H(+) = P(1),P(4)-bis(5'-adenosyl) tetraphosphate + diphosphate</text>
        <dbReference type="Rhea" id="RHEA:34935"/>
        <dbReference type="ChEBI" id="CHEBI:15378"/>
        <dbReference type="ChEBI" id="CHEBI:30616"/>
        <dbReference type="ChEBI" id="CHEBI:33019"/>
        <dbReference type="ChEBI" id="CHEBI:58141"/>
    </reaction>
</comment>
<dbReference type="InterPro" id="IPR006195">
    <property type="entry name" value="aa-tRNA-synth_II"/>
</dbReference>
<evidence type="ECO:0000256" key="12">
    <source>
        <dbReference type="ARBA" id="ARBA00030057"/>
    </source>
</evidence>
<dbReference type="FunFam" id="3.30.930.10:FF:000010">
    <property type="entry name" value="Glycyl-tRNA synthetase 1"/>
    <property type="match status" value="1"/>
</dbReference>
<dbReference type="PROSITE" id="PS51257">
    <property type="entry name" value="PROKAR_LIPOPROTEIN"/>
    <property type="match status" value="1"/>
</dbReference>
<dbReference type="FunFam" id="3.30.720.200:FF:000001">
    <property type="entry name" value="Glycine--tRNA ligase 2"/>
    <property type="match status" value="1"/>
</dbReference>
<dbReference type="GeneID" id="85305309"/>
<evidence type="ECO:0000256" key="3">
    <source>
        <dbReference type="ARBA" id="ARBA00011738"/>
    </source>
</evidence>
<evidence type="ECO:0000256" key="7">
    <source>
        <dbReference type="ARBA" id="ARBA00022679"/>
    </source>
</evidence>
<comment type="caution">
    <text evidence="16">The sequence shown here is derived from an EMBL/GenBank/DDBJ whole genome shotgun (WGS) entry which is preliminary data.</text>
</comment>
<name>A0AAJ0BW09_9PEZI</name>
<evidence type="ECO:0000256" key="2">
    <source>
        <dbReference type="ARBA" id="ARBA00008226"/>
    </source>
</evidence>
<evidence type="ECO:0000313" key="16">
    <source>
        <dbReference type="EMBL" id="KAK1765500.1"/>
    </source>
</evidence>
<dbReference type="AlphaFoldDB" id="A0AAJ0BW09"/>
<dbReference type="Gene3D" id="3.40.50.800">
    <property type="entry name" value="Anticodon-binding domain"/>
    <property type="match status" value="1"/>
</dbReference>
<feature type="domain" description="Aminoacyl-transfer RNA synthetases class-II family profile" evidence="15">
    <location>
        <begin position="253"/>
        <end position="584"/>
    </location>
</feature>
<evidence type="ECO:0000256" key="11">
    <source>
        <dbReference type="ARBA" id="ARBA00023146"/>
    </source>
</evidence>
<dbReference type="Proteomes" id="UP001244011">
    <property type="component" value="Unassembled WGS sequence"/>
</dbReference>
<keyword evidence="7" id="KW-0808">Transferase</keyword>
<dbReference type="NCBIfam" id="NF003211">
    <property type="entry name" value="PRK04173.1"/>
    <property type="match status" value="1"/>
</dbReference>
<dbReference type="Pfam" id="PF03129">
    <property type="entry name" value="HGTP_anticodon"/>
    <property type="match status" value="1"/>
</dbReference>
<sequence>MRTLLGNRLLGAWPSSNVSTSFASCSRRTLTTRPPLFRALPPTRTSSKTATTTTTTFKGQPLDKAALDGVLRRRMFYTPSFEIYGGVSGLFDYGPPGTALQSNILDVWRKHFVLEEDMLEVDCSILTPHAVFKTSGHVDRFADWMCKDPEFGDIFRADHFVKDVLETRLKSDKEARKQAVEEKPKEQKREKKKVKGQQSTIRLDDAVVKEYQEVLAQIDNYNGEQLGELIRKYDLICPKSGLQPTEPMAFNLMFETSIGPSSNSPSYLRPETAQGQFLNFAKLLEFNQGDMPFASASAGKAYRNEISPRAGLLRVREFLMAEIEHFVDPESGKTHSRFDEVKDIELDLLDRHAQLSGQTTVKRISIGEAVREGIVDNETLGYFLARIKLFMKKIGVDMHKLRFRQHMANEMAHYACDCWDAELLTSSGWVECVGCADRSAYDLTVHSKQTGKPLLVRQQLEIPRTVQEWQCEISKKEFGPLFKKDSKAIEAVILASTQQCRETWAKELLDTGKATIDVPGLGGVEVGKNLLSVDFVARTEHIREYTPNVIEPSFGIGRILYALCEHVYWTREGSDEARSVLSFPTAVAPTKVVICPLSSNKDFAPYVARLSKKLRAATISTRVDDSGSTIGKRYSRNDELGTPLAVTIDFQTLKDGAVTLRDRDTTRQVRADEDTVLRAIREMVGGEKTWGDVEKELPVFEGQEIDV</sequence>
<evidence type="ECO:0000313" key="17">
    <source>
        <dbReference type="Proteomes" id="UP001244011"/>
    </source>
</evidence>
<keyword evidence="8" id="KW-0547">Nucleotide-binding</keyword>
<dbReference type="PROSITE" id="PS50862">
    <property type="entry name" value="AA_TRNA_LIGASE_II"/>
    <property type="match status" value="1"/>
</dbReference>
<evidence type="ECO:0000256" key="5">
    <source>
        <dbReference type="ARBA" id="ARBA00022490"/>
    </source>
</evidence>
<dbReference type="Gene3D" id="3.30.40.230">
    <property type="match status" value="1"/>
</dbReference>
<dbReference type="Gene3D" id="3.30.720.200">
    <property type="match status" value="1"/>
</dbReference>
<dbReference type="InterPro" id="IPR004154">
    <property type="entry name" value="Anticodon-bd"/>
</dbReference>